<dbReference type="Proteomes" id="UP000276133">
    <property type="component" value="Unassembled WGS sequence"/>
</dbReference>
<dbReference type="AlphaFoldDB" id="A0A3M7PEC5"/>
<feature type="region of interest" description="Disordered" evidence="1">
    <location>
        <begin position="70"/>
        <end position="94"/>
    </location>
</feature>
<feature type="compositionally biased region" description="Basic and acidic residues" evidence="1">
    <location>
        <begin position="78"/>
        <end position="94"/>
    </location>
</feature>
<protein>
    <submittedName>
        <fullName evidence="2">Uncharacterized protein</fullName>
    </submittedName>
</protein>
<keyword evidence="3" id="KW-1185">Reference proteome</keyword>
<dbReference type="EMBL" id="REGN01011405">
    <property type="protein sequence ID" value="RMZ97451.1"/>
    <property type="molecule type" value="Genomic_DNA"/>
</dbReference>
<evidence type="ECO:0000313" key="3">
    <source>
        <dbReference type="Proteomes" id="UP000276133"/>
    </source>
</evidence>
<organism evidence="2 3">
    <name type="scientific">Brachionus plicatilis</name>
    <name type="common">Marine rotifer</name>
    <name type="synonym">Brachionus muelleri</name>
    <dbReference type="NCBI Taxonomy" id="10195"/>
    <lineage>
        <taxon>Eukaryota</taxon>
        <taxon>Metazoa</taxon>
        <taxon>Spiralia</taxon>
        <taxon>Gnathifera</taxon>
        <taxon>Rotifera</taxon>
        <taxon>Eurotatoria</taxon>
        <taxon>Monogononta</taxon>
        <taxon>Pseudotrocha</taxon>
        <taxon>Ploima</taxon>
        <taxon>Brachionidae</taxon>
        <taxon>Brachionus</taxon>
    </lineage>
</organism>
<reference evidence="2 3" key="1">
    <citation type="journal article" date="2018" name="Sci. Rep.">
        <title>Genomic signatures of local adaptation to the degree of environmental predictability in rotifers.</title>
        <authorList>
            <person name="Franch-Gras L."/>
            <person name="Hahn C."/>
            <person name="Garcia-Roger E.M."/>
            <person name="Carmona M.J."/>
            <person name="Serra M."/>
            <person name="Gomez A."/>
        </authorList>
    </citation>
    <scope>NUCLEOTIDE SEQUENCE [LARGE SCALE GENOMIC DNA]</scope>
    <source>
        <strain evidence="2">HYR1</strain>
    </source>
</reference>
<name>A0A3M7PEC5_BRAPC</name>
<sequence>MASSNISKEQNPIFKMKPFSEFTKKHAFVKIEPKSRKSPIEDFVKRTHEEHDRESAKVFVHDSYANAVKFGELSDQESSEKTEEYQEPKEKTLQKVNSEIDKEAEESVPAITQRRNNSSDIDLEKKKEHELPTMDYERESVVEQEYKWEKDHGMIPNSEKKPDLFDLHEIIKYIDQHRNTLEYGLSEADKKRLRVVKEATKDFKTICEDTIHHFRDDLVDFYQKIKKKFADALSEISDQNENQLENETFFI</sequence>
<evidence type="ECO:0000256" key="1">
    <source>
        <dbReference type="SAM" id="MobiDB-lite"/>
    </source>
</evidence>
<evidence type="ECO:0000313" key="2">
    <source>
        <dbReference type="EMBL" id="RMZ97451.1"/>
    </source>
</evidence>
<comment type="caution">
    <text evidence="2">The sequence shown here is derived from an EMBL/GenBank/DDBJ whole genome shotgun (WGS) entry which is preliminary data.</text>
</comment>
<accession>A0A3M7PEC5</accession>
<proteinExistence type="predicted"/>
<gene>
    <name evidence="2" type="ORF">BpHYR1_021063</name>
</gene>
<feature type="region of interest" description="Disordered" evidence="1">
    <location>
        <begin position="102"/>
        <end position="121"/>
    </location>
</feature>
<dbReference type="OrthoDB" id="10453416at2759"/>